<accession>N8WF63</accession>
<dbReference type="HOGENOM" id="CLU_276914_0_0_6"/>
<dbReference type="STRING" id="1144672.F966_00315"/>
<name>N8WF63_9GAMM</name>
<comment type="caution">
    <text evidence="1">The sequence shown here is derived from an EMBL/GenBank/DDBJ whole genome shotgun (WGS) entry which is preliminary data.</text>
</comment>
<dbReference type="GO" id="GO:0015774">
    <property type="term" value="P:polysaccharide transport"/>
    <property type="evidence" value="ECO:0007669"/>
    <property type="project" value="InterPro"/>
</dbReference>
<dbReference type="PATRIC" id="fig|1144672.3.peg.309"/>
<protein>
    <recommendedName>
        <fullName evidence="3">Capsule polysaccharide biosynthesis protein</fullName>
    </recommendedName>
</protein>
<dbReference type="AlphaFoldDB" id="N8WF63"/>
<proteinExistence type="predicted"/>
<evidence type="ECO:0000313" key="1">
    <source>
        <dbReference type="EMBL" id="ENV10551.1"/>
    </source>
</evidence>
<dbReference type="eggNOG" id="COG3563">
    <property type="taxonomic scope" value="Bacteria"/>
</dbReference>
<reference evidence="1 2" key="1">
    <citation type="submission" date="2013-02" db="EMBL/GenBank/DDBJ databases">
        <title>The Genome Sequence of Acinetobacter sp. CIP 56.2.</title>
        <authorList>
            <consortium name="The Broad Institute Genome Sequencing Platform"/>
            <consortium name="The Broad Institute Genome Sequencing Center for Infectious Disease"/>
            <person name="Cerqueira G."/>
            <person name="Feldgarden M."/>
            <person name="Courvalin P."/>
            <person name="Perichon B."/>
            <person name="Grillot-Courvalin C."/>
            <person name="Clermont D."/>
            <person name="Rocha E."/>
            <person name="Yoon E.-J."/>
            <person name="Nemec A."/>
            <person name="Walker B."/>
            <person name="Young S.K."/>
            <person name="Zeng Q."/>
            <person name="Gargeya S."/>
            <person name="Fitzgerald M."/>
            <person name="Haas B."/>
            <person name="Abouelleil A."/>
            <person name="Alvarado L."/>
            <person name="Arachchi H.M."/>
            <person name="Berlin A.M."/>
            <person name="Chapman S.B."/>
            <person name="Dewar J."/>
            <person name="Goldberg J."/>
            <person name="Griggs A."/>
            <person name="Gujja S."/>
            <person name="Hansen M."/>
            <person name="Howarth C."/>
            <person name="Imamovic A."/>
            <person name="Larimer J."/>
            <person name="McCowan C."/>
            <person name="Murphy C."/>
            <person name="Neiman D."/>
            <person name="Pearson M."/>
            <person name="Priest M."/>
            <person name="Roberts A."/>
            <person name="Saif S."/>
            <person name="Shea T."/>
            <person name="Sisk P."/>
            <person name="Sykes S."/>
            <person name="Wortman J."/>
            <person name="Nusbaum C."/>
            <person name="Birren B."/>
        </authorList>
    </citation>
    <scope>NUCLEOTIDE SEQUENCE [LARGE SCALE GENOMIC DNA]</scope>
    <source>
        <strain evidence="1 2">CIP 56.2</strain>
    </source>
</reference>
<sequence>MPKIFRAFFNFFQFAIQYVRFSERRALIEYYLARYRFFWKKKKPSSEKYPFVIHDPFELFGDEIGGFEKLYLVGDNWVDNRDKPIIVVAGCTDWKFGFIADYLPEFRTAFGSRKFVGLRMIKALWRLSVKPEVVVIWGYTESFWLRMYLNLRNIPIWRMEDAFIRSASLGATHSTPYSLVIDKTGLYYNGKKPSDIENLLSHYDFNKDEKLKKDAQKILDYIINQDITKYNPPVVCHDNTLKIKKRILVVGQVDNDSSLRYGNPDKWTMEDMVRLAKRENPTAEILYRPHPEVYEGFQKSKLKKENIENYAKVISPDEHIIELINRVDHVYTLTSLTGLDALLRGKEVTVLGTPFYAGWGLTDDRCKFKRRHRKLSLLELFSAAYILYPDYLAGKKQDLKVDAILTTIYKIKGDVLELTYGNTISIKGDNLSYDQGYKLLCSLKNIENASNEDLKNILISFKKYDIEEYLLYVFFGLLPQSKRVDFLESIVGVVDYNIYLSFINDIKDEIDVNDRNQLIINFLANTADKIKKDEAELLFSETSVAIQSNFKFENEVENENEEDDQEHHSEIKEEVLEKLRSSITTLRQNELKTQIEYVDYEGALSTLKKILATKKQDYIGLLNQASNLLYDKFEFKKSKGLALLSMMLDINRNNRKALTKYIESEYILNDYKLNASSLEWIFLSIKTNPELISKYRSMLGREDNLFFLLSSGVYLDKEQSISKMMGYVEDGNYEKAHKLFMQLYDKPGVRHDKLVKVYTDFLHAEGKTKEAIGILNLYKKHNSSEFILRQLLRFYQFVGEFDNAEAIYQECSDRKFELNSTLYMPILLSKGEYKYGYGQYINENFTSKLKYLLGSKFRVAESDKDIQYEDKSIILAVYGPGDEIRFSSIYSDLVNNFGNKSYSISCDNRLYSLFKRSYPFVSFVPIARTRSMNATYPVEKYNQLPSVDLTTILDNDSFNQLEKFEKIFLVTDFISNVREDKKDFHGDSFLKVDKDLSLKFSKKLAPFKDKLLVGINWRSSLTNFSRMEHYLNVEEIGELFENDNITFVNLQYDDCQNELNWINEKYPGKIINFDDIDQFNDFESVSALMKNLDLVIAPATSVAELAGALGVKTWLFSNSSEIDWRKVDDNGTDIWHNSITIVDVPEKGNKKLLVEEINNRLLKFTKKVV</sequence>
<dbReference type="GO" id="GO:0000271">
    <property type="term" value="P:polysaccharide biosynthetic process"/>
    <property type="evidence" value="ECO:0007669"/>
    <property type="project" value="InterPro"/>
</dbReference>
<dbReference type="Proteomes" id="UP000013209">
    <property type="component" value="Unassembled WGS sequence"/>
</dbReference>
<dbReference type="SUPFAM" id="SSF53756">
    <property type="entry name" value="UDP-Glycosyltransferase/glycogen phosphorylase"/>
    <property type="match status" value="1"/>
</dbReference>
<evidence type="ECO:0000313" key="2">
    <source>
        <dbReference type="Proteomes" id="UP000013209"/>
    </source>
</evidence>
<dbReference type="InterPro" id="IPR011990">
    <property type="entry name" value="TPR-like_helical_dom_sf"/>
</dbReference>
<dbReference type="EMBL" id="APPH01000004">
    <property type="protein sequence ID" value="ENV10551.1"/>
    <property type="molecule type" value="Genomic_DNA"/>
</dbReference>
<dbReference type="InterPro" id="IPR007833">
    <property type="entry name" value="Capsule_polysaccharide_synth"/>
</dbReference>
<dbReference type="RefSeq" id="WP_004801878.1">
    <property type="nucleotide sequence ID" value="NZ_KB849439.1"/>
</dbReference>
<organism evidence="1 2">
    <name type="scientific">Acinetobacter higginsii</name>
    <dbReference type="NCBI Taxonomy" id="70347"/>
    <lineage>
        <taxon>Bacteria</taxon>
        <taxon>Pseudomonadati</taxon>
        <taxon>Pseudomonadota</taxon>
        <taxon>Gammaproteobacteria</taxon>
        <taxon>Moraxellales</taxon>
        <taxon>Moraxellaceae</taxon>
        <taxon>Acinetobacter</taxon>
    </lineage>
</organism>
<evidence type="ECO:0008006" key="3">
    <source>
        <dbReference type="Google" id="ProtNLM"/>
    </source>
</evidence>
<dbReference type="Pfam" id="PF05159">
    <property type="entry name" value="Capsule_synth"/>
    <property type="match status" value="1"/>
</dbReference>
<gene>
    <name evidence="1" type="ORF">F966_00315</name>
</gene>
<dbReference type="Gene3D" id="3.40.50.2000">
    <property type="entry name" value="Glycogen Phosphorylase B"/>
    <property type="match status" value="1"/>
</dbReference>
<dbReference type="CDD" id="cd16439">
    <property type="entry name" value="beta_Kdo_transferase_KpsC_2"/>
    <property type="match status" value="1"/>
</dbReference>
<dbReference type="Gene3D" id="1.25.40.10">
    <property type="entry name" value="Tetratricopeptide repeat domain"/>
    <property type="match status" value="1"/>
</dbReference>